<name>A0A9D2SYS6_9FIRM</name>
<evidence type="ECO:0000313" key="3">
    <source>
        <dbReference type="Proteomes" id="UP000823882"/>
    </source>
</evidence>
<keyword evidence="1" id="KW-1133">Transmembrane helix</keyword>
<comment type="caution">
    <text evidence="2">The sequence shown here is derived from an EMBL/GenBank/DDBJ whole genome shotgun (WGS) entry which is preliminary data.</text>
</comment>
<reference evidence="2" key="2">
    <citation type="submission" date="2021-04" db="EMBL/GenBank/DDBJ databases">
        <authorList>
            <person name="Gilroy R."/>
        </authorList>
    </citation>
    <scope>NUCLEOTIDE SEQUENCE</scope>
    <source>
        <strain evidence="2">CHK186-1790</strain>
    </source>
</reference>
<proteinExistence type="predicted"/>
<keyword evidence="1" id="KW-0472">Membrane</keyword>
<gene>
    <name evidence="2" type="ORF">H9701_00725</name>
</gene>
<keyword evidence="1" id="KW-0812">Transmembrane</keyword>
<protein>
    <submittedName>
        <fullName evidence="2">Uncharacterized protein</fullName>
    </submittedName>
</protein>
<feature type="transmembrane region" description="Helical" evidence="1">
    <location>
        <begin position="6"/>
        <end position="26"/>
    </location>
</feature>
<evidence type="ECO:0000256" key="1">
    <source>
        <dbReference type="SAM" id="Phobius"/>
    </source>
</evidence>
<dbReference type="AlphaFoldDB" id="A0A9D2SYS6"/>
<reference evidence="2" key="1">
    <citation type="journal article" date="2021" name="PeerJ">
        <title>Extensive microbial diversity within the chicken gut microbiome revealed by metagenomics and culture.</title>
        <authorList>
            <person name="Gilroy R."/>
            <person name="Ravi A."/>
            <person name="Getino M."/>
            <person name="Pursley I."/>
            <person name="Horton D.L."/>
            <person name="Alikhan N.F."/>
            <person name="Baker D."/>
            <person name="Gharbi K."/>
            <person name="Hall N."/>
            <person name="Watson M."/>
            <person name="Adriaenssens E.M."/>
            <person name="Foster-Nyarko E."/>
            <person name="Jarju S."/>
            <person name="Secka A."/>
            <person name="Antonio M."/>
            <person name="Oren A."/>
            <person name="Chaudhuri R.R."/>
            <person name="La Ragione R."/>
            <person name="Hildebrand F."/>
            <person name="Pallen M.J."/>
        </authorList>
    </citation>
    <scope>NUCLEOTIDE SEQUENCE</scope>
    <source>
        <strain evidence="2">CHK186-1790</strain>
    </source>
</reference>
<sequence length="110" mass="11576">MLYAVLEVLLSLLAVFGLFVLGYLTFSRVLSPGRAAAPAYAVVPAKGDGAALEQTVKRLLWLRTGAGQCYTVVIADAGLDPQGLTVATLLANAQPRVVLCPLDSVTNYLI</sequence>
<dbReference type="EMBL" id="DWWJ01000011">
    <property type="protein sequence ID" value="HJC40062.1"/>
    <property type="molecule type" value="Genomic_DNA"/>
</dbReference>
<accession>A0A9D2SYS6</accession>
<dbReference type="Proteomes" id="UP000823882">
    <property type="component" value="Unassembled WGS sequence"/>
</dbReference>
<evidence type="ECO:0000313" key="2">
    <source>
        <dbReference type="EMBL" id="HJC40062.1"/>
    </source>
</evidence>
<organism evidence="2 3">
    <name type="scientific">Candidatus Intestinimonas pullistercoris</name>
    <dbReference type="NCBI Taxonomy" id="2838623"/>
    <lineage>
        <taxon>Bacteria</taxon>
        <taxon>Bacillati</taxon>
        <taxon>Bacillota</taxon>
        <taxon>Clostridia</taxon>
        <taxon>Eubacteriales</taxon>
        <taxon>Intestinimonas</taxon>
    </lineage>
</organism>